<dbReference type="EMBL" id="FRAJ01000021">
    <property type="protein sequence ID" value="SHK48630.1"/>
    <property type="molecule type" value="Genomic_DNA"/>
</dbReference>
<evidence type="ECO:0000259" key="1">
    <source>
        <dbReference type="Pfam" id="PF07872"/>
    </source>
</evidence>
<dbReference type="STRING" id="1121266.SAMN02745883_02155"/>
<organism evidence="2 3">
    <name type="scientific">Caminicella sporogenes DSM 14501</name>
    <dbReference type="NCBI Taxonomy" id="1121266"/>
    <lineage>
        <taxon>Bacteria</taxon>
        <taxon>Bacillati</taxon>
        <taxon>Bacillota</taxon>
        <taxon>Clostridia</taxon>
        <taxon>Peptostreptococcales</taxon>
        <taxon>Caminicellaceae</taxon>
        <taxon>Caminicella</taxon>
    </lineage>
</organism>
<evidence type="ECO:0000313" key="3">
    <source>
        <dbReference type="Proteomes" id="UP000184082"/>
    </source>
</evidence>
<dbReference type="Pfam" id="PF07872">
    <property type="entry name" value="DUF1659"/>
    <property type="match status" value="1"/>
</dbReference>
<name>A0A1M6SVG4_9FIRM</name>
<keyword evidence="3" id="KW-1185">Reference proteome</keyword>
<proteinExistence type="predicted"/>
<accession>A0A1M6SVG4</accession>
<reference evidence="2 3" key="1">
    <citation type="submission" date="2016-11" db="EMBL/GenBank/DDBJ databases">
        <authorList>
            <person name="Jaros S."/>
            <person name="Januszkiewicz K."/>
            <person name="Wedrychowicz H."/>
        </authorList>
    </citation>
    <scope>NUCLEOTIDE SEQUENCE [LARGE SCALE GENOMIC DNA]</scope>
    <source>
        <strain evidence="2 3">DSM 14501</strain>
    </source>
</reference>
<feature type="domain" description="DUF1659" evidence="1">
    <location>
        <begin position="2"/>
        <end position="72"/>
    </location>
</feature>
<dbReference type="Proteomes" id="UP000184082">
    <property type="component" value="Unassembled WGS sequence"/>
</dbReference>
<dbReference type="AlphaFoldDB" id="A0A1M6SVG4"/>
<sequence length="74" mass="8393">MAVQINKMDSKIKLKYKVGVDEDGNDIFRTKTYSRIKNSVADDDIFAVVSAISNLQKYPLAKLIRVEEKEITGE</sequence>
<protein>
    <recommendedName>
        <fullName evidence="1">DUF1659 domain-containing protein</fullName>
    </recommendedName>
</protein>
<dbReference type="RefSeq" id="WP_072968409.1">
    <property type="nucleotide sequence ID" value="NZ_FRAJ01000021.1"/>
</dbReference>
<gene>
    <name evidence="2" type="ORF">SAMN02745883_02155</name>
</gene>
<dbReference type="InterPro" id="IPR012454">
    <property type="entry name" value="DUF1659"/>
</dbReference>
<evidence type="ECO:0000313" key="2">
    <source>
        <dbReference type="EMBL" id="SHK48630.1"/>
    </source>
</evidence>